<keyword evidence="7" id="KW-1185">Reference proteome</keyword>
<keyword evidence="2" id="KW-0805">Transcription regulation</keyword>
<dbReference type="InterPro" id="IPR013272">
    <property type="entry name" value="Vps72/YL1_C"/>
</dbReference>
<sequence length="182" mass="19549">MAPLAPISQDAHTALLAELDMQHIAKPFRAKGWKPPARRNKNLRQMLSEAQKGIKESESNYASGVATPVEHEMEVDTEGGEGAVSGGNHQQGLKQTGTLTSLLPGGPVIPGGARTSYTALGAAPSLKPKKKFCDITGLPTRNTDPKTGLNYYNAEIFQLLKTLSQSQVQHYLSMRGANTILK</sequence>
<keyword evidence="3" id="KW-0804">Transcription</keyword>
<reference evidence="6" key="1">
    <citation type="journal article" date="2020" name="Stud. Mycol.">
        <title>101 Dothideomycetes genomes: a test case for predicting lifestyles and emergence of pathogens.</title>
        <authorList>
            <person name="Haridas S."/>
            <person name="Albert R."/>
            <person name="Binder M."/>
            <person name="Bloem J."/>
            <person name="Labutti K."/>
            <person name="Salamov A."/>
            <person name="Andreopoulos B."/>
            <person name="Baker S."/>
            <person name="Barry K."/>
            <person name="Bills G."/>
            <person name="Bluhm B."/>
            <person name="Cannon C."/>
            <person name="Castanera R."/>
            <person name="Culley D."/>
            <person name="Daum C."/>
            <person name="Ezra D."/>
            <person name="Gonzalez J."/>
            <person name="Henrissat B."/>
            <person name="Kuo A."/>
            <person name="Liang C."/>
            <person name="Lipzen A."/>
            <person name="Lutzoni F."/>
            <person name="Magnuson J."/>
            <person name="Mondo S."/>
            <person name="Nolan M."/>
            <person name="Ohm R."/>
            <person name="Pangilinan J."/>
            <person name="Park H.-J."/>
            <person name="Ramirez L."/>
            <person name="Alfaro M."/>
            <person name="Sun H."/>
            <person name="Tritt A."/>
            <person name="Yoshinaga Y."/>
            <person name="Zwiers L.-H."/>
            <person name="Turgeon B."/>
            <person name="Goodwin S."/>
            <person name="Spatafora J."/>
            <person name="Crous P."/>
            <person name="Grigoriev I."/>
        </authorList>
    </citation>
    <scope>NUCLEOTIDE SEQUENCE</scope>
    <source>
        <strain evidence="6">CBS 480.64</strain>
    </source>
</reference>
<proteinExistence type="predicted"/>
<dbReference type="EMBL" id="MU005983">
    <property type="protein sequence ID" value="KAF2860283.1"/>
    <property type="molecule type" value="Genomic_DNA"/>
</dbReference>
<evidence type="ECO:0000313" key="6">
    <source>
        <dbReference type="EMBL" id="KAF2860283.1"/>
    </source>
</evidence>
<comment type="subcellular location">
    <subcellularLocation>
        <location evidence="1">Nucleus</location>
    </subcellularLocation>
</comment>
<name>A0A6A7BYV2_9PEZI</name>
<dbReference type="GO" id="GO:0006338">
    <property type="term" value="P:chromatin remodeling"/>
    <property type="evidence" value="ECO:0007669"/>
    <property type="project" value="InterPro"/>
</dbReference>
<evidence type="ECO:0000256" key="3">
    <source>
        <dbReference type="ARBA" id="ARBA00023163"/>
    </source>
</evidence>
<dbReference type="Proteomes" id="UP000799421">
    <property type="component" value="Unassembled WGS sequence"/>
</dbReference>
<feature type="domain" description="Vps72/YL1 C-terminal" evidence="5">
    <location>
        <begin position="131"/>
        <end position="160"/>
    </location>
</feature>
<dbReference type="AlphaFoldDB" id="A0A6A7BYV2"/>
<protein>
    <recommendedName>
        <fullName evidence="5">Vps72/YL1 C-terminal domain-containing protein</fullName>
    </recommendedName>
</protein>
<dbReference type="GO" id="GO:0031011">
    <property type="term" value="C:Ino80 complex"/>
    <property type="evidence" value="ECO:0007669"/>
    <property type="project" value="InterPro"/>
</dbReference>
<dbReference type="PANTHER" id="PTHR31200">
    <property type="entry name" value="INO80 COMPLEX SUBUNIT C"/>
    <property type="match status" value="1"/>
</dbReference>
<evidence type="ECO:0000256" key="4">
    <source>
        <dbReference type="ARBA" id="ARBA00023242"/>
    </source>
</evidence>
<accession>A0A6A7BYV2</accession>
<evidence type="ECO:0000259" key="5">
    <source>
        <dbReference type="SMART" id="SM00993"/>
    </source>
</evidence>
<evidence type="ECO:0000313" key="7">
    <source>
        <dbReference type="Proteomes" id="UP000799421"/>
    </source>
</evidence>
<keyword evidence="4" id="KW-0539">Nucleus</keyword>
<dbReference type="SMART" id="SM00993">
    <property type="entry name" value="YL1_C"/>
    <property type="match status" value="1"/>
</dbReference>
<dbReference type="OrthoDB" id="49520at2759"/>
<dbReference type="Pfam" id="PF08265">
    <property type="entry name" value="YL1_C"/>
    <property type="match status" value="1"/>
</dbReference>
<evidence type="ECO:0000256" key="1">
    <source>
        <dbReference type="ARBA" id="ARBA00004123"/>
    </source>
</evidence>
<organism evidence="6 7">
    <name type="scientific">Piedraia hortae CBS 480.64</name>
    <dbReference type="NCBI Taxonomy" id="1314780"/>
    <lineage>
        <taxon>Eukaryota</taxon>
        <taxon>Fungi</taxon>
        <taxon>Dikarya</taxon>
        <taxon>Ascomycota</taxon>
        <taxon>Pezizomycotina</taxon>
        <taxon>Dothideomycetes</taxon>
        <taxon>Dothideomycetidae</taxon>
        <taxon>Capnodiales</taxon>
        <taxon>Piedraiaceae</taxon>
        <taxon>Piedraia</taxon>
    </lineage>
</organism>
<evidence type="ECO:0000256" key="2">
    <source>
        <dbReference type="ARBA" id="ARBA00023015"/>
    </source>
</evidence>
<dbReference type="InterPro" id="IPR029525">
    <property type="entry name" value="INO80C/Ies6"/>
</dbReference>
<gene>
    <name evidence="6" type="ORF">K470DRAFT_258038</name>
</gene>
<dbReference type="PANTHER" id="PTHR31200:SF1">
    <property type="entry name" value="INO80 COMPLEX SUBUNIT C"/>
    <property type="match status" value="1"/>
</dbReference>